<name>A0A369WVG9_9GAMM</name>
<evidence type="ECO:0000313" key="2">
    <source>
        <dbReference type="Proteomes" id="UP000253769"/>
    </source>
</evidence>
<proteinExistence type="predicted"/>
<dbReference type="AlphaFoldDB" id="A0A369WVG9"/>
<dbReference type="SUPFAM" id="SSF53300">
    <property type="entry name" value="vWA-like"/>
    <property type="match status" value="1"/>
</dbReference>
<comment type="caution">
    <text evidence="1">The sequence shown here is derived from an EMBL/GenBank/DDBJ whole genome shotgun (WGS) entry which is preliminary data.</text>
</comment>
<evidence type="ECO:0000313" key="1">
    <source>
        <dbReference type="EMBL" id="RDE24536.1"/>
    </source>
</evidence>
<dbReference type="Proteomes" id="UP000253769">
    <property type="component" value="Unassembled WGS sequence"/>
</dbReference>
<protein>
    <submittedName>
        <fullName evidence="1">VWA domain-containing protein</fullName>
    </submittedName>
</protein>
<dbReference type="InterPro" id="IPR036465">
    <property type="entry name" value="vWFA_dom_sf"/>
</dbReference>
<dbReference type="OrthoDB" id="5430236at2"/>
<dbReference type="EMBL" id="QQOH01000001">
    <property type="protein sequence ID" value="RDE24536.1"/>
    <property type="molecule type" value="Genomic_DNA"/>
</dbReference>
<keyword evidence="2" id="KW-1185">Reference proteome</keyword>
<gene>
    <name evidence="1" type="ORF">DV711_02815</name>
</gene>
<organism evidence="1 2">
    <name type="scientific">Motiliproteus coralliicola</name>
    <dbReference type="NCBI Taxonomy" id="2283196"/>
    <lineage>
        <taxon>Bacteria</taxon>
        <taxon>Pseudomonadati</taxon>
        <taxon>Pseudomonadota</taxon>
        <taxon>Gammaproteobacteria</taxon>
        <taxon>Oceanospirillales</taxon>
        <taxon>Oceanospirillaceae</taxon>
        <taxon>Motiliproteus</taxon>
    </lineage>
</organism>
<dbReference type="RefSeq" id="WP_114694123.1">
    <property type="nucleotide sequence ID" value="NZ_QQOH01000001.1"/>
</dbReference>
<sequence>MNDRKPPVARAEQQVTDFLKQVEKHPSPSHTGGGRLIFALDATASRQPTWDTACQLQADMFTQTRGLGQLQIKLCFYRGYDELRSSPWHQGADRLVKAMSAVTCLGGHTQIGRLLDHALEQHRQQPVQALVFIGDCIEESIDELCQRAGECGLRQLPLFLFQEGHNTTASNGFAQMARLSGGAHCRFDPNSPEQLSKLLNAVAVYATAGQQALKQLSPSSALTQLRHQLEHPRR</sequence>
<reference evidence="1 2" key="1">
    <citation type="submission" date="2018-07" db="EMBL/GenBank/DDBJ databases">
        <title>Motiliproteus coralliicola sp. nov., a bacterium isolated from Coral.</title>
        <authorList>
            <person name="Wang G."/>
        </authorList>
    </citation>
    <scope>NUCLEOTIDE SEQUENCE [LARGE SCALE GENOMIC DNA]</scope>
    <source>
        <strain evidence="1 2">C34</strain>
    </source>
</reference>
<accession>A0A369WVG9</accession>